<comment type="caution">
    <text evidence="7">The sequence shown here is derived from an EMBL/GenBank/DDBJ whole genome shotgun (WGS) entry which is preliminary data.</text>
</comment>
<evidence type="ECO:0000256" key="5">
    <source>
        <dbReference type="ARBA" id="ARBA00023163"/>
    </source>
</evidence>
<dbReference type="SUPFAM" id="SSF53850">
    <property type="entry name" value="Periplasmic binding protein-like II"/>
    <property type="match status" value="1"/>
</dbReference>
<comment type="similarity">
    <text evidence="1">Belongs to the LysR transcriptional regulatory family.</text>
</comment>
<evidence type="ECO:0000256" key="1">
    <source>
        <dbReference type="ARBA" id="ARBA00009437"/>
    </source>
</evidence>
<reference evidence="7 8" key="1">
    <citation type="journal article" date="2019" name="Int. J. Syst. Evol. Microbiol.">
        <title>The Global Catalogue of Microorganisms (GCM) 10K type strain sequencing project: providing services to taxonomists for standard genome sequencing and annotation.</title>
        <authorList>
            <consortium name="The Broad Institute Genomics Platform"/>
            <consortium name="The Broad Institute Genome Sequencing Center for Infectious Disease"/>
            <person name="Wu L."/>
            <person name="Ma J."/>
        </authorList>
    </citation>
    <scope>NUCLEOTIDE SEQUENCE [LARGE SCALE GENOMIC DNA]</scope>
    <source>
        <strain evidence="7 8">JCM 16227</strain>
    </source>
</reference>
<feature type="domain" description="HTH lysR-type" evidence="6">
    <location>
        <begin position="24"/>
        <end position="81"/>
    </location>
</feature>
<dbReference type="InterPro" id="IPR005119">
    <property type="entry name" value="LysR_subst-bd"/>
</dbReference>
<evidence type="ECO:0000313" key="8">
    <source>
        <dbReference type="Proteomes" id="UP001501170"/>
    </source>
</evidence>
<dbReference type="InterPro" id="IPR036390">
    <property type="entry name" value="WH_DNA-bd_sf"/>
</dbReference>
<dbReference type="PRINTS" id="PR00039">
    <property type="entry name" value="HTHLYSR"/>
</dbReference>
<protein>
    <recommendedName>
        <fullName evidence="6">HTH lysR-type domain-containing protein</fullName>
    </recommendedName>
</protein>
<keyword evidence="8" id="KW-1185">Reference proteome</keyword>
<proteinExistence type="inferred from homology"/>
<evidence type="ECO:0000259" key="6">
    <source>
        <dbReference type="PROSITE" id="PS50931"/>
    </source>
</evidence>
<dbReference type="Pfam" id="PF00126">
    <property type="entry name" value="HTH_1"/>
    <property type="match status" value="1"/>
</dbReference>
<keyword evidence="3" id="KW-0238">DNA-binding</keyword>
<evidence type="ECO:0000256" key="3">
    <source>
        <dbReference type="ARBA" id="ARBA00023125"/>
    </source>
</evidence>
<evidence type="ECO:0000313" key="7">
    <source>
        <dbReference type="EMBL" id="GAA2387652.1"/>
    </source>
</evidence>
<dbReference type="CDD" id="cd05466">
    <property type="entry name" value="PBP2_LTTR_substrate"/>
    <property type="match status" value="1"/>
</dbReference>
<dbReference type="Gene3D" id="1.10.10.10">
    <property type="entry name" value="Winged helix-like DNA-binding domain superfamily/Winged helix DNA-binding domain"/>
    <property type="match status" value="1"/>
</dbReference>
<keyword evidence="4" id="KW-0010">Activator</keyword>
<dbReference type="PROSITE" id="PS50931">
    <property type="entry name" value="HTH_LYSR"/>
    <property type="match status" value="1"/>
</dbReference>
<name>A0ABN3HTB5_9ACTN</name>
<organism evidence="7 8">
    <name type="scientific">Gordonia cholesterolivorans</name>
    <dbReference type="NCBI Taxonomy" id="559625"/>
    <lineage>
        <taxon>Bacteria</taxon>
        <taxon>Bacillati</taxon>
        <taxon>Actinomycetota</taxon>
        <taxon>Actinomycetes</taxon>
        <taxon>Mycobacteriales</taxon>
        <taxon>Gordoniaceae</taxon>
        <taxon>Gordonia</taxon>
    </lineage>
</organism>
<accession>A0ABN3HTB5</accession>
<keyword evidence="2" id="KW-0805">Transcription regulation</keyword>
<evidence type="ECO:0000256" key="4">
    <source>
        <dbReference type="ARBA" id="ARBA00023159"/>
    </source>
</evidence>
<dbReference type="Gene3D" id="3.40.190.10">
    <property type="entry name" value="Periplasmic binding protein-like II"/>
    <property type="match status" value="2"/>
</dbReference>
<sequence length="311" mass="34404">MPLNPIDHSFTDDIYLFYSYSEGMEFRQLEYLTAVADTGGFSKAAERCFVSQSAISHQIAALERELGTELFDRSTRRVRLTEAGETLLPRARELLGLRDAAIAAVSPQPNRIRIAANMSFAGSALAAVSAIRDRHPDAEIDFLIKPFAQRIEAVAAGDADIALIRGSLDHEGLYLDPLWIEQPVVAFSPRHRLAKLGRPPRPEELAEYPLLLPPIEKQVLLHRLVERVFAKAGVATLLGPEIRDGHPVTFDLINRPESWTLLYEDLKQPGIICRHNPAFTLTVSAALRTDAAPNPLVADLLTELSGGYRRG</sequence>
<keyword evidence="5" id="KW-0804">Transcription</keyword>
<dbReference type="SUPFAM" id="SSF46785">
    <property type="entry name" value="Winged helix' DNA-binding domain"/>
    <property type="match status" value="1"/>
</dbReference>
<dbReference type="PANTHER" id="PTHR30346">
    <property type="entry name" value="TRANSCRIPTIONAL DUAL REGULATOR HCAR-RELATED"/>
    <property type="match status" value="1"/>
</dbReference>
<dbReference type="Proteomes" id="UP001501170">
    <property type="component" value="Unassembled WGS sequence"/>
</dbReference>
<dbReference type="Pfam" id="PF03466">
    <property type="entry name" value="LysR_substrate"/>
    <property type="match status" value="1"/>
</dbReference>
<dbReference type="InterPro" id="IPR000847">
    <property type="entry name" value="LysR_HTH_N"/>
</dbReference>
<dbReference type="EMBL" id="BAAARB010000018">
    <property type="protein sequence ID" value="GAA2387652.1"/>
    <property type="molecule type" value="Genomic_DNA"/>
</dbReference>
<dbReference type="InterPro" id="IPR036388">
    <property type="entry name" value="WH-like_DNA-bd_sf"/>
</dbReference>
<gene>
    <name evidence="7" type="ORF">GCM10009855_29720</name>
</gene>
<dbReference type="PANTHER" id="PTHR30346:SF0">
    <property type="entry name" value="HCA OPERON TRANSCRIPTIONAL ACTIVATOR HCAR"/>
    <property type="match status" value="1"/>
</dbReference>
<evidence type="ECO:0000256" key="2">
    <source>
        <dbReference type="ARBA" id="ARBA00023015"/>
    </source>
</evidence>